<reference evidence="4 5" key="1">
    <citation type="submission" date="2018-11" db="EMBL/GenBank/DDBJ databases">
        <title>Sequencing the genomes of 1000 actinobacteria strains.</title>
        <authorList>
            <person name="Klenk H.-P."/>
        </authorList>
    </citation>
    <scope>NUCLEOTIDE SEQUENCE [LARGE SCALE GENOMIC DNA]</scope>
    <source>
        <strain evidence="4 5">DSM 13521</strain>
    </source>
</reference>
<evidence type="ECO:0000313" key="5">
    <source>
        <dbReference type="Proteomes" id="UP000275356"/>
    </source>
</evidence>
<evidence type="ECO:0000256" key="1">
    <source>
        <dbReference type="ARBA" id="ARBA00006484"/>
    </source>
</evidence>
<dbReference type="GO" id="GO:0016491">
    <property type="term" value="F:oxidoreductase activity"/>
    <property type="evidence" value="ECO:0007669"/>
    <property type="project" value="UniProtKB-KW"/>
</dbReference>
<dbReference type="InterPro" id="IPR036291">
    <property type="entry name" value="NAD(P)-bd_dom_sf"/>
</dbReference>
<dbReference type="PANTHER" id="PTHR42879:SF2">
    <property type="entry name" value="3-OXOACYL-[ACYL-CARRIER-PROTEIN] REDUCTASE FABG"/>
    <property type="match status" value="1"/>
</dbReference>
<dbReference type="PROSITE" id="PS00061">
    <property type="entry name" value="ADH_SHORT"/>
    <property type="match status" value="1"/>
</dbReference>
<dbReference type="GO" id="GO:0032787">
    <property type="term" value="P:monocarboxylic acid metabolic process"/>
    <property type="evidence" value="ECO:0007669"/>
    <property type="project" value="UniProtKB-ARBA"/>
</dbReference>
<keyword evidence="5" id="KW-1185">Reference proteome</keyword>
<dbReference type="InterPro" id="IPR050259">
    <property type="entry name" value="SDR"/>
</dbReference>
<dbReference type="InterPro" id="IPR020904">
    <property type="entry name" value="Sc_DH/Rdtase_CS"/>
</dbReference>
<evidence type="ECO:0000256" key="2">
    <source>
        <dbReference type="ARBA" id="ARBA00023002"/>
    </source>
</evidence>
<name>A0A3N2D8V8_9MICO</name>
<protein>
    <submittedName>
        <fullName evidence="4">3-oxoacyl-[acyl-carrier protein] reductase</fullName>
    </submittedName>
</protein>
<dbReference type="Pfam" id="PF00106">
    <property type="entry name" value="adh_short"/>
    <property type="match status" value="1"/>
</dbReference>
<sequence>MKLAGRNVAITGVGPETGLGRGFAEAFAAEGANLSINHLGPVDDAMAELVARLESTGVRVALTRGDISTEEVARELVERTVAELGSIDVLLNNAYVTDQHLVQDITPETWDRVLAVNLRSVYLTCHFAVPHMIAAGFGRIINMASQIGQKGGVEHSHYAASKAGIIGFTKSIALELGQHGITANCIAPGPIQTAVMATVNPAWRERKLAELALPRFGQVDEVTPTAILLASEPDGNIYTGQTLGPNSGDVMP</sequence>
<keyword evidence="2" id="KW-0560">Oxidoreductase</keyword>
<dbReference type="RefSeq" id="WP_123738440.1">
    <property type="nucleotide sequence ID" value="NZ_RKHQ01000001.1"/>
</dbReference>
<dbReference type="AlphaFoldDB" id="A0A3N2D8V8"/>
<proteinExistence type="inferred from homology"/>
<evidence type="ECO:0000256" key="3">
    <source>
        <dbReference type="RuleBase" id="RU000363"/>
    </source>
</evidence>
<accession>A0A3N2D8V8</accession>
<dbReference type="Gene3D" id="3.40.50.720">
    <property type="entry name" value="NAD(P)-binding Rossmann-like Domain"/>
    <property type="match status" value="1"/>
</dbReference>
<dbReference type="PANTHER" id="PTHR42879">
    <property type="entry name" value="3-OXOACYL-(ACYL-CARRIER-PROTEIN) REDUCTASE"/>
    <property type="match status" value="1"/>
</dbReference>
<dbReference type="EMBL" id="RKHQ01000001">
    <property type="protein sequence ID" value="ROR96226.1"/>
    <property type="molecule type" value="Genomic_DNA"/>
</dbReference>
<dbReference type="PRINTS" id="PR00080">
    <property type="entry name" value="SDRFAMILY"/>
</dbReference>
<dbReference type="SUPFAM" id="SSF51735">
    <property type="entry name" value="NAD(P)-binding Rossmann-fold domains"/>
    <property type="match status" value="1"/>
</dbReference>
<dbReference type="InterPro" id="IPR002347">
    <property type="entry name" value="SDR_fam"/>
</dbReference>
<comment type="caution">
    <text evidence="4">The sequence shown here is derived from an EMBL/GenBank/DDBJ whole genome shotgun (WGS) entry which is preliminary data.</text>
</comment>
<dbReference type="FunFam" id="3.40.50.720:FF:000173">
    <property type="entry name" value="3-oxoacyl-[acyl-carrier protein] reductase"/>
    <property type="match status" value="1"/>
</dbReference>
<evidence type="ECO:0000313" key="4">
    <source>
        <dbReference type="EMBL" id="ROR96226.1"/>
    </source>
</evidence>
<dbReference type="OrthoDB" id="7064009at2"/>
<comment type="similarity">
    <text evidence="1 3">Belongs to the short-chain dehydrogenases/reductases (SDR) family.</text>
</comment>
<dbReference type="Proteomes" id="UP000275356">
    <property type="component" value="Unassembled WGS sequence"/>
</dbReference>
<dbReference type="PRINTS" id="PR00081">
    <property type="entry name" value="GDHRDH"/>
</dbReference>
<organism evidence="4 5">
    <name type="scientific">Salana multivorans</name>
    <dbReference type="NCBI Taxonomy" id="120377"/>
    <lineage>
        <taxon>Bacteria</taxon>
        <taxon>Bacillati</taxon>
        <taxon>Actinomycetota</taxon>
        <taxon>Actinomycetes</taxon>
        <taxon>Micrococcales</taxon>
        <taxon>Beutenbergiaceae</taxon>
        <taxon>Salana</taxon>
    </lineage>
</organism>
<gene>
    <name evidence="4" type="ORF">EDD28_0805</name>
</gene>